<dbReference type="InterPro" id="IPR010373">
    <property type="entry name" value="DUF968"/>
</dbReference>
<dbReference type="CDD" id="cd00085">
    <property type="entry name" value="HNHc"/>
    <property type="match status" value="1"/>
</dbReference>
<reference evidence="1 2" key="1">
    <citation type="submission" date="2018-12" db="EMBL/GenBank/DDBJ databases">
        <authorList>
            <consortium name="Pathogen Informatics"/>
        </authorList>
    </citation>
    <scope>NUCLEOTIDE SEQUENCE [LARGE SCALE GENOMIC DNA]</scope>
    <source>
        <strain evidence="1 2">NCTC13098</strain>
    </source>
</reference>
<dbReference type="Pfam" id="PF06147">
    <property type="entry name" value="DUF968"/>
    <property type="match status" value="1"/>
</dbReference>
<dbReference type="Gene3D" id="3.30.40.190">
    <property type="match status" value="1"/>
</dbReference>
<dbReference type="InterPro" id="IPR003615">
    <property type="entry name" value="HNH_nuc"/>
</dbReference>
<protein>
    <submittedName>
        <fullName evidence="1">Protein of uncharacterized function (DUF968)</fullName>
    </submittedName>
</protein>
<accession>A0A3P8JNS5</accession>
<evidence type="ECO:0000313" key="2">
    <source>
        <dbReference type="Proteomes" id="UP000274346"/>
    </source>
</evidence>
<sequence>MRALLKVDIARHLGVVLLKPGGELMSLFGKGRVLVEFPPEYMDALPSGRLADARQPLRDDKELKSFFMNERVIAAAGGVNALEAWLERTVKHCQWPHSTYHHPELVNFRHASGAIRACWHCDNHLRNQTTQTLDNLVMSNNADWIIDTALIYLGYNKERMLSLAELCWWAVCEGIGSEITEEMARRSLKLKSEGFQSVYRESDIVPSVPSTSILKERLALMPPAPTAPPELPPEPQEPILGVLVDLEAPSTFFARPKRIRWVSPDFLTWVKTQACMCCGQSADDAHHLIGWGQGGVGTKAHDIFTIPLCRKHHRQLHENPRAFEREYGTQPVLIIKLLDRAYALGVLA</sequence>
<gene>
    <name evidence="1" type="ORF">NCTC13098_04952</name>
</gene>
<dbReference type="EMBL" id="LR131271">
    <property type="protein sequence ID" value="VDR28568.1"/>
    <property type="molecule type" value="Genomic_DNA"/>
</dbReference>
<dbReference type="KEGG" id="rtg:NCTC13098_04952"/>
<evidence type="ECO:0000313" key="1">
    <source>
        <dbReference type="EMBL" id="VDR28568.1"/>
    </source>
</evidence>
<name>A0A3P8JNS5_RAOTE</name>
<dbReference type="Proteomes" id="UP000274346">
    <property type="component" value="Chromosome"/>
</dbReference>
<proteinExistence type="predicted"/>
<organism evidence="1 2">
    <name type="scientific">Raoultella terrigena</name>
    <name type="common">Klebsiella terrigena</name>
    <dbReference type="NCBI Taxonomy" id="577"/>
    <lineage>
        <taxon>Bacteria</taxon>
        <taxon>Pseudomonadati</taxon>
        <taxon>Pseudomonadota</taxon>
        <taxon>Gammaproteobacteria</taxon>
        <taxon>Enterobacterales</taxon>
        <taxon>Enterobacteriaceae</taxon>
        <taxon>Klebsiella/Raoultella group</taxon>
        <taxon>Raoultella</taxon>
    </lineage>
</organism>
<dbReference type="AlphaFoldDB" id="A0A3P8JNS5"/>